<feature type="region of interest" description="Disordered" evidence="3">
    <location>
        <begin position="136"/>
        <end position="238"/>
    </location>
</feature>
<proteinExistence type="predicted"/>
<organism evidence="4 5">
    <name type="scientific">Dioscorea cayennensis subsp. rotundata</name>
    <name type="common">White Guinea yam</name>
    <name type="synonym">Dioscorea rotundata</name>
    <dbReference type="NCBI Taxonomy" id="55577"/>
    <lineage>
        <taxon>Eukaryota</taxon>
        <taxon>Viridiplantae</taxon>
        <taxon>Streptophyta</taxon>
        <taxon>Embryophyta</taxon>
        <taxon>Tracheophyta</taxon>
        <taxon>Spermatophyta</taxon>
        <taxon>Magnoliopsida</taxon>
        <taxon>Liliopsida</taxon>
        <taxon>Dioscoreales</taxon>
        <taxon>Dioscoreaceae</taxon>
        <taxon>Dioscorea</taxon>
    </lineage>
</organism>
<gene>
    <name evidence="5" type="primary">LOC120282214</name>
</gene>
<evidence type="ECO:0000256" key="3">
    <source>
        <dbReference type="SAM" id="MobiDB-lite"/>
    </source>
</evidence>
<keyword evidence="4" id="KW-1185">Reference proteome</keyword>
<comment type="subcellular location">
    <subcellularLocation>
        <location evidence="1">Nucleus</location>
    </subcellularLocation>
</comment>
<dbReference type="Proteomes" id="UP001515500">
    <property type="component" value="Chromosome 18"/>
</dbReference>
<evidence type="ECO:0000313" key="4">
    <source>
        <dbReference type="Proteomes" id="UP001515500"/>
    </source>
</evidence>
<feature type="compositionally biased region" description="Low complexity" evidence="3">
    <location>
        <begin position="31"/>
        <end position="46"/>
    </location>
</feature>
<keyword evidence="2" id="KW-0539">Nucleus</keyword>
<dbReference type="GeneID" id="120282214"/>
<evidence type="ECO:0000313" key="5">
    <source>
        <dbReference type="RefSeq" id="XP_039144908.1"/>
    </source>
</evidence>
<dbReference type="InterPro" id="IPR051992">
    <property type="entry name" value="OxStress_Response_Reg"/>
</dbReference>
<dbReference type="RefSeq" id="XP_039144908.1">
    <property type="nucleotide sequence ID" value="XM_039288974.1"/>
</dbReference>
<sequence length="238" mass="25405">MSIACKTVYEVVAGVRSEGKRFDVPAPAQPAPAEAAESSGSSSIGENSDDGSGGVGSGSDAEEVQSSFKGALESLDALEESLPIRRGISKFYCGKSKSFTSLSEASSSSAKDIVKPDNAYSRKRKNLLAYKSIWERPHDNQLRNLGGDGISKRPTSSNRSTSNTENDCDNDQETHNKVRLLPPLHPPGKQAGSASTFGPSSPMKKCSFSMRSFSMMDLQATSNSRPSTDPADNHNMFT</sequence>
<feature type="region of interest" description="Disordered" evidence="3">
    <location>
        <begin position="19"/>
        <end position="66"/>
    </location>
</feature>
<evidence type="ECO:0000256" key="2">
    <source>
        <dbReference type="ARBA" id="ARBA00023242"/>
    </source>
</evidence>
<dbReference type="GO" id="GO:0006950">
    <property type="term" value="P:response to stress"/>
    <property type="evidence" value="ECO:0007669"/>
    <property type="project" value="UniProtKB-ARBA"/>
</dbReference>
<dbReference type="AlphaFoldDB" id="A0AB40CY30"/>
<accession>A0AB40CY30</accession>
<reference evidence="5" key="1">
    <citation type="submission" date="2025-08" db="UniProtKB">
        <authorList>
            <consortium name="RefSeq"/>
        </authorList>
    </citation>
    <scope>IDENTIFICATION</scope>
</reference>
<name>A0AB40CY30_DIOCR</name>
<protein>
    <submittedName>
        <fullName evidence="5">Uncharacterized protein LOC120282214</fullName>
    </submittedName>
</protein>
<dbReference type="PANTHER" id="PTHR33172:SF96">
    <property type="entry name" value="PROTEIN OXIDATIVE STRESS 3 LIKE 3"/>
    <property type="match status" value="1"/>
</dbReference>
<evidence type="ECO:0000256" key="1">
    <source>
        <dbReference type="ARBA" id="ARBA00004123"/>
    </source>
</evidence>
<dbReference type="GO" id="GO:0005634">
    <property type="term" value="C:nucleus"/>
    <property type="evidence" value="ECO:0007669"/>
    <property type="project" value="UniProtKB-SubCell"/>
</dbReference>
<dbReference type="PANTHER" id="PTHR33172">
    <property type="entry name" value="OS08G0516900 PROTEIN"/>
    <property type="match status" value="1"/>
</dbReference>
<feature type="compositionally biased region" description="Low complexity" evidence="3">
    <location>
        <begin position="155"/>
        <end position="165"/>
    </location>
</feature>